<reference evidence="2 3" key="1">
    <citation type="submission" date="2019-06" db="EMBL/GenBank/DDBJ databases">
        <title>Sequencing the genomes of 1000 actinobacteria strains.</title>
        <authorList>
            <person name="Klenk H.-P."/>
        </authorList>
    </citation>
    <scope>NUCLEOTIDE SEQUENCE [LARGE SCALE GENOMIC DNA]</scope>
    <source>
        <strain evidence="2 3">DSM 25218</strain>
    </source>
</reference>
<sequence>MRGRVFGFYGIVISVSMIVFGPLAHHRGRPVDIAVDVAA</sequence>
<gene>
    <name evidence="2" type="ORF">FB381_3431</name>
</gene>
<accession>A0A543AAA0</accession>
<protein>
    <submittedName>
        <fullName evidence="2">Uncharacterized protein</fullName>
    </submittedName>
</protein>
<organism evidence="2 3">
    <name type="scientific">Nocardioides albertanoniae</name>
    <dbReference type="NCBI Taxonomy" id="1175486"/>
    <lineage>
        <taxon>Bacteria</taxon>
        <taxon>Bacillati</taxon>
        <taxon>Actinomycetota</taxon>
        <taxon>Actinomycetes</taxon>
        <taxon>Propionibacteriales</taxon>
        <taxon>Nocardioidaceae</taxon>
        <taxon>Nocardioides</taxon>
    </lineage>
</organism>
<keyword evidence="1" id="KW-0812">Transmembrane</keyword>
<proteinExistence type="predicted"/>
<dbReference type="Proteomes" id="UP000320209">
    <property type="component" value="Unassembled WGS sequence"/>
</dbReference>
<keyword evidence="1" id="KW-1133">Transmembrane helix</keyword>
<feature type="transmembrane region" description="Helical" evidence="1">
    <location>
        <begin position="6"/>
        <end position="24"/>
    </location>
</feature>
<evidence type="ECO:0000313" key="3">
    <source>
        <dbReference type="Proteomes" id="UP000320209"/>
    </source>
</evidence>
<dbReference type="AlphaFoldDB" id="A0A543AAA0"/>
<name>A0A543AAA0_9ACTN</name>
<keyword evidence="3" id="KW-1185">Reference proteome</keyword>
<keyword evidence="1" id="KW-0472">Membrane</keyword>
<dbReference type="EMBL" id="VFOV01000001">
    <property type="protein sequence ID" value="TQL69521.1"/>
    <property type="molecule type" value="Genomic_DNA"/>
</dbReference>
<comment type="caution">
    <text evidence="2">The sequence shown here is derived from an EMBL/GenBank/DDBJ whole genome shotgun (WGS) entry which is preliminary data.</text>
</comment>
<evidence type="ECO:0000256" key="1">
    <source>
        <dbReference type="SAM" id="Phobius"/>
    </source>
</evidence>
<evidence type="ECO:0000313" key="2">
    <source>
        <dbReference type="EMBL" id="TQL69521.1"/>
    </source>
</evidence>